<name>A0A7G2DXK8_ARATH</name>
<sequence>MVKSNVCALGWIIKDPIKTSIQLGSSGKTLCFLCSSSRGTCFESGDQRGLSCGCNNAGLFFGLPRTHPSSQCRWLCD</sequence>
<dbReference type="Proteomes" id="UP000516314">
    <property type="component" value="Chromosome 1"/>
</dbReference>
<evidence type="ECO:0000313" key="1">
    <source>
        <dbReference type="EMBL" id="CAD5314421.1"/>
    </source>
</evidence>
<evidence type="ECO:0000313" key="2">
    <source>
        <dbReference type="Proteomes" id="UP000516314"/>
    </source>
</evidence>
<accession>A0A7G2DXK8</accession>
<organism evidence="1 2">
    <name type="scientific">Arabidopsis thaliana</name>
    <name type="common">Mouse-ear cress</name>
    <dbReference type="NCBI Taxonomy" id="3702"/>
    <lineage>
        <taxon>Eukaryota</taxon>
        <taxon>Viridiplantae</taxon>
        <taxon>Streptophyta</taxon>
        <taxon>Embryophyta</taxon>
        <taxon>Tracheophyta</taxon>
        <taxon>Spermatophyta</taxon>
        <taxon>Magnoliopsida</taxon>
        <taxon>eudicotyledons</taxon>
        <taxon>Gunneridae</taxon>
        <taxon>Pentapetalae</taxon>
        <taxon>rosids</taxon>
        <taxon>malvids</taxon>
        <taxon>Brassicales</taxon>
        <taxon>Brassicaceae</taxon>
        <taxon>Camelineae</taxon>
        <taxon>Arabidopsis</taxon>
    </lineage>
</organism>
<dbReference type="AlphaFoldDB" id="A0A7G2DXK8"/>
<gene>
    <name evidence="1" type="ORF">AT9943_LOCUS2858</name>
</gene>
<dbReference type="EMBL" id="LR881466">
    <property type="protein sequence ID" value="CAD5314421.1"/>
    <property type="molecule type" value="Genomic_DNA"/>
</dbReference>
<proteinExistence type="predicted"/>
<reference evidence="1 2" key="1">
    <citation type="submission" date="2020-09" db="EMBL/GenBank/DDBJ databases">
        <authorList>
            <person name="Ashkenazy H."/>
        </authorList>
    </citation>
    <scope>NUCLEOTIDE SEQUENCE [LARGE SCALE GENOMIC DNA]</scope>
    <source>
        <strain evidence="2">cv. Cdm-0</strain>
    </source>
</reference>
<protein>
    <submittedName>
        <fullName evidence="1">(thale cress) hypothetical protein</fullName>
    </submittedName>
</protein>